<sequence>MIRTPVPPRTSGVRLDDRLRAMAMHATARWTVRYGEGLRFAGTDLPAPRVVRAPTRHGSVRVHVYRAGERRDPAPAHIHFHGGAWLMRYPAMDDWWCRYLTATTGATVLNVDFRTAPYVVYPVAQRQCHDVAAWAAAGGGDLRLDGERITVGGFSSGGGLAASVCLQARDAGSFRPALQVLGVPALDMAGDLPEHATGMISTDLRRLVRRVYFPDVATRSHPYASPVLADDLSGLPPALVLTGERDVLRSDGERYVARLREAGVPATLDETPDVDHYFLTEDPRRARRTMAMVADALVLATERP</sequence>
<evidence type="ECO:0000313" key="4">
    <source>
        <dbReference type="Proteomes" id="UP001141259"/>
    </source>
</evidence>
<dbReference type="PANTHER" id="PTHR48081">
    <property type="entry name" value="AB HYDROLASE SUPERFAMILY PROTEIN C4A8.06C"/>
    <property type="match status" value="1"/>
</dbReference>
<dbReference type="PANTHER" id="PTHR48081:SF8">
    <property type="entry name" value="ALPHA_BETA HYDROLASE FOLD-3 DOMAIN-CONTAINING PROTEIN-RELATED"/>
    <property type="match status" value="1"/>
</dbReference>
<dbReference type="Pfam" id="PF07859">
    <property type="entry name" value="Abhydrolase_3"/>
    <property type="match status" value="1"/>
</dbReference>
<evidence type="ECO:0000256" key="1">
    <source>
        <dbReference type="ARBA" id="ARBA00022801"/>
    </source>
</evidence>
<dbReference type="InterPro" id="IPR013094">
    <property type="entry name" value="AB_hydrolase_3"/>
</dbReference>
<dbReference type="Proteomes" id="UP001141259">
    <property type="component" value="Unassembled WGS sequence"/>
</dbReference>
<evidence type="ECO:0000313" key="3">
    <source>
        <dbReference type="EMBL" id="MCS7477729.1"/>
    </source>
</evidence>
<dbReference type="Gene3D" id="3.40.50.1820">
    <property type="entry name" value="alpha/beta hydrolase"/>
    <property type="match status" value="1"/>
</dbReference>
<dbReference type="RefSeq" id="WP_259623243.1">
    <property type="nucleotide sequence ID" value="NZ_JANYMP010000005.1"/>
</dbReference>
<keyword evidence="1 3" id="KW-0378">Hydrolase</keyword>
<dbReference type="InterPro" id="IPR050300">
    <property type="entry name" value="GDXG_lipolytic_enzyme"/>
</dbReference>
<dbReference type="GO" id="GO:0016787">
    <property type="term" value="F:hydrolase activity"/>
    <property type="evidence" value="ECO:0007669"/>
    <property type="project" value="UniProtKB-KW"/>
</dbReference>
<dbReference type="AlphaFoldDB" id="A0A9X2VKE8"/>
<protein>
    <submittedName>
        <fullName evidence="3">Alpha/beta hydrolase</fullName>
    </submittedName>
</protein>
<reference evidence="3" key="1">
    <citation type="submission" date="2022-08" db="EMBL/GenBank/DDBJ databases">
        <authorList>
            <person name="Tistechok S."/>
            <person name="Samborskyy M."/>
            <person name="Roman I."/>
        </authorList>
    </citation>
    <scope>NUCLEOTIDE SEQUENCE</scope>
    <source>
        <strain evidence="3">DSM 103496</strain>
    </source>
</reference>
<evidence type="ECO:0000259" key="2">
    <source>
        <dbReference type="Pfam" id="PF07859"/>
    </source>
</evidence>
<name>A0A9X2VKE8_9PSEU</name>
<accession>A0A9X2VKE8</accession>
<organism evidence="3 4">
    <name type="scientific">Umezawaea endophytica</name>
    <dbReference type="NCBI Taxonomy" id="1654476"/>
    <lineage>
        <taxon>Bacteria</taxon>
        <taxon>Bacillati</taxon>
        <taxon>Actinomycetota</taxon>
        <taxon>Actinomycetes</taxon>
        <taxon>Pseudonocardiales</taxon>
        <taxon>Pseudonocardiaceae</taxon>
        <taxon>Umezawaea</taxon>
    </lineage>
</organism>
<dbReference type="EMBL" id="JANYMP010000005">
    <property type="protein sequence ID" value="MCS7477729.1"/>
    <property type="molecule type" value="Genomic_DNA"/>
</dbReference>
<dbReference type="SUPFAM" id="SSF53474">
    <property type="entry name" value="alpha/beta-Hydrolases"/>
    <property type="match status" value="1"/>
</dbReference>
<gene>
    <name evidence="3" type="ORF">NZH93_12765</name>
</gene>
<dbReference type="InterPro" id="IPR029058">
    <property type="entry name" value="AB_hydrolase_fold"/>
</dbReference>
<feature type="domain" description="Alpha/beta hydrolase fold-3" evidence="2">
    <location>
        <begin position="78"/>
        <end position="279"/>
    </location>
</feature>
<keyword evidence="4" id="KW-1185">Reference proteome</keyword>
<comment type="caution">
    <text evidence="3">The sequence shown here is derived from an EMBL/GenBank/DDBJ whole genome shotgun (WGS) entry which is preliminary data.</text>
</comment>
<proteinExistence type="predicted"/>